<evidence type="ECO:0000313" key="1">
    <source>
        <dbReference type="EMBL" id="GGH65742.1"/>
    </source>
</evidence>
<dbReference type="GO" id="GO:0019441">
    <property type="term" value="P:L-tryptophan catabolic process to kynurenine"/>
    <property type="evidence" value="ECO:0007669"/>
    <property type="project" value="InterPro"/>
</dbReference>
<dbReference type="GO" id="GO:0004061">
    <property type="term" value="F:arylformamidase activity"/>
    <property type="evidence" value="ECO:0007669"/>
    <property type="project" value="InterPro"/>
</dbReference>
<proteinExistence type="predicted"/>
<dbReference type="AlphaFoldDB" id="A0A917IWB5"/>
<organism evidence="1 2">
    <name type="scientific">Rothia aerolata</name>
    <dbReference type="NCBI Taxonomy" id="1812262"/>
    <lineage>
        <taxon>Bacteria</taxon>
        <taxon>Bacillati</taxon>
        <taxon>Actinomycetota</taxon>
        <taxon>Actinomycetes</taxon>
        <taxon>Micrococcales</taxon>
        <taxon>Micrococcaceae</taxon>
        <taxon>Rothia</taxon>
    </lineage>
</organism>
<protein>
    <submittedName>
        <fullName evidence="1">Cyclase</fullName>
    </submittedName>
</protein>
<comment type="caution">
    <text evidence="1">The sequence shown here is derived from an EMBL/GenBank/DDBJ whole genome shotgun (WGS) entry which is preliminary data.</text>
</comment>
<dbReference type="InterPro" id="IPR037175">
    <property type="entry name" value="KFase_sf"/>
</dbReference>
<dbReference type="RefSeq" id="WP_188360172.1">
    <property type="nucleotide sequence ID" value="NZ_BMDC01000004.1"/>
</dbReference>
<dbReference type="EMBL" id="BMDC01000004">
    <property type="protein sequence ID" value="GGH65742.1"/>
    <property type="molecule type" value="Genomic_DNA"/>
</dbReference>
<dbReference type="InterPro" id="IPR007325">
    <property type="entry name" value="KFase/CYL"/>
</dbReference>
<keyword evidence="2" id="KW-1185">Reference proteome</keyword>
<accession>A0A917IWB5</accession>
<dbReference type="Gene3D" id="3.50.30.50">
    <property type="entry name" value="Putative cyclase"/>
    <property type="match status" value="1"/>
</dbReference>
<dbReference type="SUPFAM" id="SSF102198">
    <property type="entry name" value="Putative cyclase"/>
    <property type="match status" value="1"/>
</dbReference>
<dbReference type="Pfam" id="PF04199">
    <property type="entry name" value="Cyclase"/>
    <property type="match status" value="1"/>
</dbReference>
<reference evidence="1 2" key="1">
    <citation type="journal article" date="2014" name="Int. J. Syst. Evol. Microbiol.">
        <title>Complete genome sequence of Corynebacterium casei LMG S-19264T (=DSM 44701T), isolated from a smear-ripened cheese.</title>
        <authorList>
            <consortium name="US DOE Joint Genome Institute (JGI-PGF)"/>
            <person name="Walter F."/>
            <person name="Albersmeier A."/>
            <person name="Kalinowski J."/>
            <person name="Ruckert C."/>
        </authorList>
    </citation>
    <scope>NUCLEOTIDE SEQUENCE [LARGE SCALE GENOMIC DNA]</scope>
    <source>
        <strain evidence="1 2">CCM 8669</strain>
    </source>
</reference>
<gene>
    <name evidence="1" type="ORF">GCM10007359_19290</name>
</gene>
<evidence type="ECO:0000313" key="2">
    <source>
        <dbReference type="Proteomes" id="UP000600171"/>
    </source>
</evidence>
<dbReference type="PANTHER" id="PTHR34861:SF11">
    <property type="entry name" value="CYCLASE"/>
    <property type="match status" value="1"/>
</dbReference>
<name>A0A917IWB5_9MICC</name>
<dbReference type="PANTHER" id="PTHR34861">
    <property type="match status" value="1"/>
</dbReference>
<dbReference type="Proteomes" id="UP000600171">
    <property type="component" value="Unassembled WGS sequence"/>
</dbReference>
<sequence>MPNYPTYADLLQREGKLSGTSWGIFENPDRGTPSFITPQKVLEAKDLVLEGRIFNLDYPVDAFDPGMSVKREAPQHVIYGNHPAHRDDYLNGYYLQGSSQVDGLRHRRADGLGFYNGIKDDVVAPGTREIGVQHWAEEPLVTRCVLADLARFRDIDSRPIDHGAGEAIPLTDIVSALDFQKTELKPGDILIIRTGWAEWFLSMPTAQRRSQAQTRRSSGIEQSLEFLEWLWDHQVALVATDNFALECLPPVNYSPFKESAPNDRGMMHQELLAKLGMPIGELWKVDTLSSYMASIKRWEAMITVKPLNVVGATGSPANAMVLV</sequence>